<dbReference type="Proteomes" id="UP000799777">
    <property type="component" value="Unassembled WGS sequence"/>
</dbReference>
<sequence length="191" mass="21482">MAIKIYNDTDTALEWIGSSTYSPLDGLTMIQHFDQRIEPGTVGKVDISKEGGTDGLFTLVSYDFPYRSTSLNIYAIMPASAGGKATVKLVDHSARNQPQLKDNGPEGAATMWYSSNYRDDMKDGPWTSNAVETKWGIMGKEWAYEPGRDDQEVWRITRTLTKEYMLYPNSQCSVRVTSESTGRRNWNIGQD</sequence>
<evidence type="ECO:0000313" key="1">
    <source>
        <dbReference type="EMBL" id="KAF2029860.1"/>
    </source>
</evidence>
<accession>A0A9P4H8S8</accession>
<protein>
    <submittedName>
        <fullName evidence="1">Uncharacterized protein</fullName>
    </submittedName>
</protein>
<evidence type="ECO:0000313" key="2">
    <source>
        <dbReference type="Proteomes" id="UP000799777"/>
    </source>
</evidence>
<organism evidence="1 2">
    <name type="scientific">Setomelanomma holmii</name>
    <dbReference type="NCBI Taxonomy" id="210430"/>
    <lineage>
        <taxon>Eukaryota</taxon>
        <taxon>Fungi</taxon>
        <taxon>Dikarya</taxon>
        <taxon>Ascomycota</taxon>
        <taxon>Pezizomycotina</taxon>
        <taxon>Dothideomycetes</taxon>
        <taxon>Pleosporomycetidae</taxon>
        <taxon>Pleosporales</taxon>
        <taxon>Pleosporineae</taxon>
        <taxon>Phaeosphaeriaceae</taxon>
        <taxon>Setomelanomma</taxon>
    </lineage>
</organism>
<dbReference type="AlphaFoldDB" id="A0A9P4H8S8"/>
<comment type="caution">
    <text evidence="1">The sequence shown here is derived from an EMBL/GenBank/DDBJ whole genome shotgun (WGS) entry which is preliminary data.</text>
</comment>
<dbReference type="OrthoDB" id="3928324at2759"/>
<reference evidence="1" key="1">
    <citation type="journal article" date="2020" name="Stud. Mycol.">
        <title>101 Dothideomycetes genomes: a test case for predicting lifestyles and emergence of pathogens.</title>
        <authorList>
            <person name="Haridas S."/>
            <person name="Albert R."/>
            <person name="Binder M."/>
            <person name="Bloem J."/>
            <person name="Labutti K."/>
            <person name="Salamov A."/>
            <person name="Andreopoulos B."/>
            <person name="Baker S."/>
            <person name="Barry K."/>
            <person name="Bills G."/>
            <person name="Bluhm B."/>
            <person name="Cannon C."/>
            <person name="Castanera R."/>
            <person name="Culley D."/>
            <person name="Daum C."/>
            <person name="Ezra D."/>
            <person name="Gonzalez J."/>
            <person name="Henrissat B."/>
            <person name="Kuo A."/>
            <person name="Liang C."/>
            <person name="Lipzen A."/>
            <person name="Lutzoni F."/>
            <person name="Magnuson J."/>
            <person name="Mondo S."/>
            <person name="Nolan M."/>
            <person name="Ohm R."/>
            <person name="Pangilinan J."/>
            <person name="Park H.-J."/>
            <person name="Ramirez L."/>
            <person name="Alfaro M."/>
            <person name="Sun H."/>
            <person name="Tritt A."/>
            <person name="Yoshinaga Y."/>
            <person name="Zwiers L.-H."/>
            <person name="Turgeon B."/>
            <person name="Goodwin S."/>
            <person name="Spatafora J."/>
            <person name="Crous P."/>
            <person name="Grigoriev I."/>
        </authorList>
    </citation>
    <scope>NUCLEOTIDE SEQUENCE</scope>
    <source>
        <strain evidence="1">CBS 110217</strain>
    </source>
</reference>
<proteinExistence type="predicted"/>
<keyword evidence="2" id="KW-1185">Reference proteome</keyword>
<dbReference type="EMBL" id="ML978196">
    <property type="protein sequence ID" value="KAF2029860.1"/>
    <property type="molecule type" value="Genomic_DNA"/>
</dbReference>
<gene>
    <name evidence="1" type="ORF">EK21DRAFT_112535</name>
</gene>
<name>A0A9P4H8S8_9PLEO</name>